<keyword evidence="3" id="KW-1185">Reference proteome</keyword>
<comment type="caution">
    <text evidence="2">The sequence shown here is derived from an EMBL/GenBank/DDBJ whole genome shotgun (WGS) entry which is preliminary data.</text>
</comment>
<evidence type="ECO:0000256" key="1">
    <source>
        <dbReference type="SAM" id="MobiDB-lite"/>
    </source>
</evidence>
<feature type="region of interest" description="Disordered" evidence="1">
    <location>
        <begin position="83"/>
        <end position="106"/>
    </location>
</feature>
<feature type="compositionally biased region" description="Basic residues" evidence="1">
    <location>
        <begin position="86"/>
        <end position="95"/>
    </location>
</feature>
<gene>
    <name evidence="2" type="ORF">EDD18DRAFT_183185</name>
</gene>
<proteinExistence type="predicted"/>
<dbReference type="Proteomes" id="UP001175228">
    <property type="component" value="Unassembled WGS sequence"/>
</dbReference>
<organism evidence="2 3">
    <name type="scientific">Armillaria luteobubalina</name>
    <dbReference type="NCBI Taxonomy" id="153913"/>
    <lineage>
        <taxon>Eukaryota</taxon>
        <taxon>Fungi</taxon>
        <taxon>Dikarya</taxon>
        <taxon>Basidiomycota</taxon>
        <taxon>Agaricomycotina</taxon>
        <taxon>Agaricomycetes</taxon>
        <taxon>Agaricomycetidae</taxon>
        <taxon>Agaricales</taxon>
        <taxon>Marasmiineae</taxon>
        <taxon>Physalacriaceae</taxon>
        <taxon>Armillaria</taxon>
    </lineage>
</organism>
<accession>A0AA39UPI2</accession>
<protein>
    <submittedName>
        <fullName evidence="2">Uncharacterized protein</fullName>
    </submittedName>
</protein>
<sequence>MSVHHQEMYQLCPPCHYYFTFSIDVAATLELYCDGGDTTMLQKLDGVQDPQYAGYTFFDENPAEAEIPKYQAIGVRPVQQGLTKPNPRKPQHTRPHMCAPVLPTTAHPRSREPVKLWRGPLPWDNCYHPTCYDLLARVPSEMRDYYHTPRADFSDSFSKAFDEDERYGELLRAGLDDDRILRIIDGQEDGPDTDDALETDSQTCKMFMARIPGIDKLEEEWTFAPVLRIDHVLSNVPEISDPSQLHGDVDLFRE</sequence>
<evidence type="ECO:0000313" key="2">
    <source>
        <dbReference type="EMBL" id="KAK0496993.1"/>
    </source>
</evidence>
<reference evidence="2" key="1">
    <citation type="submission" date="2023-06" db="EMBL/GenBank/DDBJ databases">
        <authorList>
            <consortium name="Lawrence Berkeley National Laboratory"/>
            <person name="Ahrendt S."/>
            <person name="Sahu N."/>
            <person name="Indic B."/>
            <person name="Wong-Bajracharya J."/>
            <person name="Merenyi Z."/>
            <person name="Ke H.-M."/>
            <person name="Monk M."/>
            <person name="Kocsube S."/>
            <person name="Drula E."/>
            <person name="Lipzen A."/>
            <person name="Balint B."/>
            <person name="Henrissat B."/>
            <person name="Andreopoulos B."/>
            <person name="Martin F.M."/>
            <person name="Harder C.B."/>
            <person name="Rigling D."/>
            <person name="Ford K.L."/>
            <person name="Foster G.D."/>
            <person name="Pangilinan J."/>
            <person name="Papanicolaou A."/>
            <person name="Barry K."/>
            <person name="LaButti K."/>
            <person name="Viragh M."/>
            <person name="Koriabine M."/>
            <person name="Yan M."/>
            <person name="Riley R."/>
            <person name="Champramary S."/>
            <person name="Plett K.L."/>
            <person name="Tsai I.J."/>
            <person name="Slot J."/>
            <person name="Sipos G."/>
            <person name="Plett J."/>
            <person name="Nagy L.G."/>
            <person name="Grigoriev I.V."/>
        </authorList>
    </citation>
    <scope>NUCLEOTIDE SEQUENCE</scope>
    <source>
        <strain evidence="2">HWK02</strain>
    </source>
</reference>
<name>A0AA39UPI2_9AGAR</name>
<dbReference type="AlphaFoldDB" id="A0AA39UPI2"/>
<dbReference type="EMBL" id="JAUEPU010000014">
    <property type="protein sequence ID" value="KAK0496993.1"/>
    <property type="molecule type" value="Genomic_DNA"/>
</dbReference>
<evidence type="ECO:0000313" key="3">
    <source>
        <dbReference type="Proteomes" id="UP001175228"/>
    </source>
</evidence>